<proteinExistence type="predicted"/>
<protein>
    <submittedName>
        <fullName evidence="1">Uncharacterized protein</fullName>
    </submittedName>
</protein>
<accession>A0AAN9TGX9</accession>
<evidence type="ECO:0000313" key="2">
    <source>
        <dbReference type="Proteomes" id="UP001367676"/>
    </source>
</evidence>
<name>A0AAN9TGX9_9HEMI</name>
<dbReference type="EMBL" id="JBBCAQ010000027">
    <property type="protein sequence ID" value="KAK7586227.1"/>
    <property type="molecule type" value="Genomic_DNA"/>
</dbReference>
<sequence>MRTPQVFRVEFQQIYVVFVPSSRSPNGSRLLKMRQKPPTSSRLTEAAQYCITTDTTQTSKMVNRNVEKAVEVKIDRRTDSRVSIEELEGAAWLGAVQSLALRWLVDAPEKKQFLL</sequence>
<keyword evidence="2" id="KW-1185">Reference proteome</keyword>
<reference evidence="1 2" key="1">
    <citation type="submission" date="2024-03" db="EMBL/GenBank/DDBJ databases">
        <title>Adaptation during the transition from Ophiocordyceps entomopathogen to insect associate is accompanied by gene loss and intensified selection.</title>
        <authorList>
            <person name="Ward C.M."/>
            <person name="Onetto C.A."/>
            <person name="Borneman A.R."/>
        </authorList>
    </citation>
    <scope>NUCLEOTIDE SEQUENCE [LARGE SCALE GENOMIC DNA]</scope>
    <source>
        <strain evidence="1">AWRI1</strain>
        <tissue evidence="1">Single Adult Female</tissue>
    </source>
</reference>
<evidence type="ECO:0000313" key="1">
    <source>
        <dbReference type="EMBL" id="KAK7586227.1"/>
    </source>
</evidence>
<dbReference type="Proteomes" id="UP001367676">
    <property type="component" value="Unassembled WGS sequence"/>
</dbReference>
<gene>
    <name evidence="1" type="ORF">V9T40_004103</name>
</gene>
<comment type="caution">
    <text evidence="1">The sequence shown here is derived from an EMBL/GenBank/DDBJ whole genome shotgun (WGS) entry which is preliminary data.</text>
</comment>
<dbReference type="AlphaFoldDB" id="A0AAN9TGX9"/>
<organism evidence="1 2">
    <name type="scientific">Parthenolecanium corni</name>
    <dbReference type="NCBI Taxonomy" id="536013"/>
    <lineage>
        <taxon>Eukaryota</taxon>
        <taxon>Metazoa</taxon>
        <taxon>Ecdysozoa</taxon>
        <taxon>Arthropoda</taxon>
        <taxon>Hexapoda</taxon>
        <taxon>Insecta</taxon>
        <taxon>Pterygota</taxon>
        <taxon>Neoptera</taxon>
        <taxon>Paraneoptera</taxon>
        <taxon>Hemiptera</taxon>
        <taxon>Sternorrhyncha</taxon>
        <taxon>Coccoidea</taxon>
        <taxon>Coccidae</taxon>
        <taxon>Parthenolecanium</taxon>
    </lineage>
</organism>